<feature type="binding site" evidence="5">
    <location>
        <position position="251"/>
    </location>
    <ligand>
        <name>chlorophyll a</name>
        <dbReference type="ChEBI" id="CHEBI:58416"/>
        <label>1</label>
    </ligand>
</feature>
<sequence>MFHVCLTPHRPALIVTARTATPCLSSPARSGLFHLPRTISLLSASAICTSSRVRSAMMKFAAALALVALSSVMAEEAFVSSPAALPAPLRRFRQSSIPRMAVDISDLNGAVAPFPRGFDPLGLANGPDVDENEIKRWRESELKHGRLCMLAALGILVQENFNPLFDGKITGPAINHFQQVPFPFWAIIVAGIFGIEAASIGKGWASPWTNKLFALREDYEAGDLGFDPFNLEPDTEDAFNDLRAKELNNGRLAMIAVAGIVAQELVDGQEILEHLGVTTG</sequence>
<evidence type="ECO:0000256" key="3">
    <source>
        <dbReference type="ARBA" id="ARBA00022531"/>
    </source>
</evidence>
<feature type="binding site" evidence="5">
    <location>
        <position position="144"/>
    </location>
    <ligand>
        <name>chlorophyll a</name>
        <dbReference type="ChEBI" id="CHEBI:58416"/>
        <label>1</label>
    </ligand>
</feature>
<gene>
    <name evidence="6" type="ORF">VBRA1451_LOCUS30386</name>
</gene>
<accession>A0A7S1PFN0</accession>
<dbReference type="InterPro" id="IPR022796">
    <property type="entry name" value="Chloroa_b-bind"/>
</dbReference>
<feature type="binding site" evidence="5">
    <location>
        <position position="141"/>
    </location>
    <ligand>
        <name>chlorophyll a</name>
        <dbReference type="ChEBI" id="CHEBI:58416"/>
        <label>1</label>
    </ligand>
</feature>
<dbReference type="Pfam" id="PF00504">
    <property type="entry name" value="Chloroa_b-bind"/>
    <property type="match status" value="1"/>
</dbReference>
<feature type="binding site" description="axial binding residue" evidence="5">
    <location>
        <position position="146"/>
    </location>
    <ligand>
        <name>chlorophyll b</name>
        <dbReference type="ChEBI" id="CHEBI:61721"/>
        <label>1</label>
    </ligand>
    <ligandPart>
        <name>Mg</name>
        <dbReference type="ChEBI" id="CHEBI:25107"/>
    </ligandPart>
</feature>
<dbReference type="GO" id="GO:0016168">
    <property type="term" value="F:chlorophyll binding"/>
    <property type="evidence" value="ECO:0007669"/>
    <property type="project" value="UniProtKB-KW"/>
</dbReference>
<proteinExistence type="predicted"/>
<name>A0A7S1PFN0_9ALVE</name>
<keyword evidence="5" id="KW-0148">Chlorophyll</keyword>
<dbReference type="AlphaFoldDB" id="A0A7S1PFN0"/>
<comment type="subcellular location">
    <subcellularLocation>
        <location evidence="1">Plastid</location>
        <location evidence="1">Chloroplast</location>
    </subcellularLocation>
</comment>
<evidence type="ECO:0000256" key="4">
    <source>
        <dbReference type="ARBA" id="ARBA00022640"/>
    </source>
</evidence>
<feature type="binding site" evidence="5">
    <location>
        <position position="245"/>
    </location>
    <ligand>
        <name>chlorophyll a</name>
        <dbReference type="ChEBI" id="CHEBI:58416"/>
        <label>1</label>
    </ligand>
</feature>
<dbReference type="GO" id="GO:0009765">
    <property type="term" value="P:photosynthesis, light harvesting"/>
    <property type="evidence" value="ECO:0007669"/>
    <property type="project" value="InterPro"/>
</dbReference>
<evidence type="ECO:0000256" key="5">
    <source>
        <dbReference type="PIRSR" id="PIRSR601344-1"/>
    </source>
</evidence>
<keyword evidence="4" id="KW-0934">Plastid</keyword>
<dbReference type="GO" id="GO:0016020">
    <property type="term" value="C:membrane"/>
    <property type="evidence" value="ECO:0007669"/>
    <property type="project" value="InterPro"/>
</dbReference>
<dbReference type="InterPro" id="IPR001344">
    <property type="entry name" value="Chloro_AB-bd_pln"/>
</dbReference>
<dbReference type="EMBL" id="HBGB01051885">
    <property type="protein sequence ID" value="CAD9075298.1"/>
    <property type="molecule type" value="Transcribed_RNA"/>
</dbReference>
<reference evidence="6" key="1">
    <citation type="submission" date="2021-01" db="EMBL/GenBank/DDBJ databases">
        <authorList>
            <person name="Corre E."/>
            <person name="Pelletier E."/>
            <person name="Niang G."/>
            <person name="Scheremetjew M."/>
            <person name="Finn R."/>
            <person name="Kale V."/>
            <person name="Holt S."/>
            <person name="Cochrane G."/>
            <person name="Meng A."/>
            <person name="Brown T."/>
            <person name="Cohen L."/>
        </authorList>
    </citation>
    <scope>NUCLEOTIDE SEQUENCE</scope>
    <source>
        <strain evidence="6">CCMP3346</strain>
    </source>
</reference>
<protein>
    <submittedName>
        <fullName evidence="6">Uncharacterized protein</fullName>
    </submittedName>
</protein>
<dbReference type="PANTHER" id="PTHR21649">
    <property type="entry name" value="CHLOROPHYLL A/B BINDING PROTEIN"/>
    <property type="match status" value="1"/>
</dbReference>
<feature type="binding site" evidence="5">
    <location>
        <position position="246"/>
    </location>
    <ligand>
        <name>chlorophyll a</name>
        <dbReference type="ChEBI" id="CHEBI:58416"/>
        <label>1</label>
    </ligand>
</feature>
<dbReference type="Gene3D" id="1.10.3460.10">
    <property type="entry name" value="Chlorophyll a/b binding protein domain"/>
    <property type="match status" value="1"/>
</dbReference>
<evidence type="ECO:0000313" key="6">
    <source>
        <dbReference type="EMBL" id="CAD9075298.1"/>
    </source>
</evidence>
<feature type="binding site" evidence="5">
    <location>
        <position position="263"/>
    </location>
    <ligand>
        <name>chlorophyll a</name>
        <dbReference type="ChEBI" id="CHEBI:58416"/>
        <label>1</label>
    </ligand>
</feature>
<dbReference type="GO" id="GO:0009507">
    <property type="term" value="C:chloroplast"/>
    <property type="evidence" value="ECO:0007669"/>
    <property type="project" value="UniProtKB-SubCell"/>
</dbReference>
<organism evidence="6">
    <name type="scientific">Vitrella brassicaformis</name>
    <dbReference type="NCBI Taxonomy" id="1169539"/>
    <lineage>
        <taxon>Eukaryota</taxon>
        <taxon>Sar</taxon>
        <taxon>Alveolata</taxon>
        <taxon>Colpodellida</taxon>
        <taxon>Vitrellaceae</taxon>
        <taxon>Vitrella</taxon>
    </lineage>
</organism>
<keyword evidence="5" id="KW-0157">Chromophore</keyword>
<keyword evidence="3" id="KW-0602">Photosynthesis</keyword>
<evidence type="ECO:0000256" key="1">
    <source>
        <dbReference type="ARBA" id="ARBA00004229"/>
    </source>
</evidence>
<evidence type="ECO:0000256" key="2">
    <source>
        <dbReference type="ARBA" id="ARBA00022528"/>
    </source>
</evidence>
<keyword evidence="2" id="KW-0150">Chloroplast</keyword>
<feature type="binding site" description="axial binding residue" evidence="5">
    <location>
        <position position="212"/>
    </location>
    <ligand>
        <name>chlorophyll b</name>
        <dbReference type="ChEBI" id="CHEBI:61721"/>
        <label>1</label>
    </ligand>
    <ligandPart>
        <name>Mg</name>
        <dbReference type="ChEBI" id="CHEBI:25107"/>
    </ligandPart>
</feature>
<feature type="binding site" description="axial binding residue" evidence="5">
    <location>
        <position position="249"/>
    </location>
    <ligand>
        <name>chlorophyll a</name>
        <dbReference type="ChEBI" id="CHEBI:58416"/>
        <label>6</label>
    </ligand>
    <ligandPart>
        <name>Mg</name>
        <dbReference type="ChEBI" id="CHEBI:25107"/>
    </ligandPart>
</feature>
<dbReference type="SUPFAM" id="SSF103511">
    <property type="entry name" value="Chlorophyll a-b binding protein"/>
    <property type="match status" value="1"/>
</dbReference>